<dbReference type="InterPro" id="IPR050736">
    <property type="entry name" value="Sensor_HK_Regulatory"/>
</dbReference>
<dbReference type="GO" id="GO:0004673">
    <property type="term" value="F:protein histidine kinase activity"/>
    <property type="evidence" value="ECO:0007669"/>
    <property type="project" value="UniProtKB-EC"/>
</dbReference>
<dbReference type="Gene3D" id="3.30.565.10">
    <property type="entry name" value="Histidine kinase-like ATPase, C-terminal domain"/>
    <property type="match status" value="1"/>
</dbReference>
<dbReference type="InterPro" id="IPR005467">
    <property type="entry name" value="His_kinase_dom"/>
</dbReference>
<dbReference type="PANTHER" id="PTHR43711:SF1">
    <property type="entry name" value="HISTIDINE KINASE 1"/>
    <property type="match status" value="1"/>
</dbReference>
<feature type="domain" description="Histidine kinase" evidence="6">
    <location>
        <begin position="1"/>
        <end position="58"/>
    </location>
</feature>
<organism evidence="7">
    <name type="scientific">marine metagenome</name>
    <dbReference type="NCBI Taxonomy" id="408172"/>
    <lineage>
        <taxon>unclassified sequences</taxon>
        <taxon>metagenomes</taxon>
        <taxon>ecological metagenomes</taxon>
    </lineage>
</organism>
<dbReference type="Pfam" id="PF02518">
    <property type="entry name" value="HATPase_c"/>
    <property type="match status" value="1"/>
</dbReference>
<dbReference type="InterPro" id="IPR004358">
    <property type="entry name" value="Sig_transdc_His_kin-like_C"/>
</dbReference>
<evidence type="ECO:0000256" key="4">
    <source>
        <dbReference type="ARBA" id="ARBA00022777"/>
    </source>
</evidence>
<reference evidence="7" key="1">
    <citation type="submission" date="2018-05" db="EMBL/GenBank/DDBJ databases">
        <authorList>
            <person name="Lanie J.A."/>
            <person name="Ng W.-L."/>
            <person name="Kazmierczak K.M."/>
            <person name="Andrzejewski T.M."/>
            <person name="Davidsen T.M."/>
            <person name="Wayne K.J."/>
            <person name="Tettelin H."/>
            <person name="Glass J.I."/>
            <person name="Rusch D."/>
            <person name="Podicherti R."/>
            <person name="Tsui H.-C.T."/>
            <person name="Winkler M.E."/>
        </authorList>
    </citation>
    <scope>NUCLEOTIDE SEQUENCE</scope>
</reference>
<accession>A0A381RD25</accession>
<dbReference type="AlphaFoldDB" id="A0A381RD25"/>
<dbReference type="EC" id="2.7.13.3" evidence="2"/>
<dbReference type="InterPro" id="IPR003594">
    <property type="entry name" value="HATPase_dom"/>
</dbReference>
<dbReference type="SUPFAM" id="SSF55874">
    <property type="entry name" value="ATPase domain of HSP90 chaperone/DNA topoisomerase II/histidine kinase"/>
    <property type="match status" value="1"/>
</dbReference>
<dbReference type="InterPro" id="IPR036890">
    <property type="entry name" value="HATPase_C_sf"/>
</dbReference>
<keyword evidence="5" id="KW-0902">Two-component regulatory system</keyword>
<proteinExistence type="predicted"/>
<sequence>MIFEPFYRNDKSRNKKTGGYGLGLSLCKTIIEAHGGTISVKSKFGEGATFCLNLPNSPQPI</sequence>
<dbReference type="PANTHER" id="PTHR43711">
    <property type="entry name" value="TWO-COMPONENT HISTIDINE KINASE"/>
    <property type="match status" value="1"/>
</dbReference>
<dbReference type="EMBL" id="UINC01001738">
    <property type="protein sequence ID" value="SUZ87757.1"/>
    <property type="molecule type" value="Genomic_DNA"/>
</dbReference>
<gene>
    <name evidence="7" type="ORF">METZ01_LOCUS40611</name>
</gene>
<evidence type="ECO:0000256" key="3">
    <source>
        <dbReference type="ARBA" id="ARBA00022679"/>
    </source>
</evidence>
<protein>
    <recommendedName>
        <fullName evidence="2">histidine kinase</fullName>
        <ecNumber evidence="2">2.7.13.3</ecNumber>
    </recommendedName>
</protein>
<evidence type="ECO:0000256" key="2">
    <source>
        <dbReference type="ARBA" id="ARBA00012438"/>
    </source>
</evidence>
<name>A0A381RD25_9ZZZZ</name>
<dbReference type="GO" id="GO:0000160">
    <property type="term" value="P:phosphorelay signal transduction system"/>
    <property type="evidence" value="ECO:0007669"/>
    <property type="project" value="UniProtKB-KW"/>
</dbReference>
<evidence type="ECO:0000256" key="1">
    <source>
        <dbReference type="ARBA" id="ARBA00000085"/>
    </source>
</evidence>
<evidence type="ECO:0000256" key="5">
    <source>
        <dbReference type="ARBA" id="ARBA00023012"/>
    </source>
</evidence>
<dbReference type="PRINTS" id="PR00344">
    <property type="entry name" value="BCTRLSENSOR"/>
</dbReference>
<comment type="catalytic activity">
    <reaction evidence="1">
        <text>ATP + protein L-histidine = ADP + protein N-phospho-L-histidine.</text>
        <dbReference type="EC" id="2.7.13.3"/>
    </reaction>
</comment>
<evidence type="ECO:0000259" key="6">
    <source>
        <dbReference type="PROSITE" id="PS50109"/>
    </source>
</evidence>
<dbReference type="PROSITE" id="PS50109">
    <property type="entry name" value="HIS_KIN"/>
    <property type="match status" value="1"/>
</dbReference>
<evidence type="ECO:0000313" key="7">
    <source>
        <dbReference type="EMBL" id="SUZ87757.1"/>
    </source>
</evidence>
<keyword evidence="4" id="KW-0418">Kinase</keyword>
<keyword evidence="3" id="KW-0808">Transferase</keyword>